<dbReference type="SMART" id="SM01192">
    <property type="entry name" value="Enolase_C"/>
    <property type="match status" value="1"/>
</dbReference>
<evidence type="ECO:0000256" key="5">
    <source>
        <dbReference type="ARBA" id="ARBA00022525"/>
    </source>
</evidence>
<evidence type="ECO:0000256" key="8">
    <source>
        <dbReference type="ARBA" id="ARBA00023239"/>
    </source>
</evidence>
<feature type="binding site" evidence="12">
    <location>
        <begin position="364"/>
        <end position="367"/>
    </location>
    <ligand>
        <name>substrate</name>
    </ligand>
</feature>
<keyword evidence="7 10" id="KW-0324">Glycolysis</keyword>
<dbReference type="Gene3D" id="3.20.20.120">
    <property type="entry name" value="Enolase-like C-terminal domain"/>
    <property type="match status" value="1"/>
</dbReference>
<evidence type="ECO:0000259" key="14">
    <source>
        <dbReference type="SMART" id="SM01192"/>
    </source>
</evidence>
<feature type="binding site" evidence="12">
    <location>
        <position position="285"/>
    </location>
    <ligand>
        <name>substrate</name>
    </ligand>
</feature>
<reference evidence="16 17" key="1">
    <citation type="submission" date="2015-02" db="EMBL/GenBank/DDBJ databases">
        <title>Genome Sequencing of Rickettsiales.</title>
        <authorList>
            <person name="Daugherty S.C."/>
            <person name="Su Q."/>
            <person name="Abolude K."/>
            <person name="Beier-Sexton M."/>
            <person name="Carlyon J.A."/>
            <person name="Carter R."/>
            <person name="Day N.P."/>
            <person name="Dumler S.J."/>
            <person name="Dyachenko V."/>
            <person name="Godinez A."/>
            <person name="Kurtti T.J."/>
            <person name="Lichay M."/>
            <person name="Mullins K.E."/>
            <person name="Ott S."/>
            <person name="Pappas-Brown V."/>
            <person name="Paris D.H."/>
            <person name="Patel P."/>
            <person name="Richards A.L."/>
            <person name="Sadzewicz L."/>
            <person name="Sears K."/>
            <person name="Seidman D."/>
            <person name="Sengamalay N."/>
            <person name="Stenos J."/>
            <person name="Tallon L.J."/>
            <person name="Vincent G."/>
            <person name="Fraser C.M."/>
            <person name="Munderloh U."/>
            <person name="Dunning-Hotopp J.C."/>
        </authorList>
    </citation>
    <scope>NUCLEOTIDE SEQUENCE [LARGE SCALE GENOMIC DNA]</scope>
    <source>
        <strain evidence="16 17">EmCRT</strain>
    </source>
</reference>
<feature type="domain" description="Enolase C-terminal TIM barrel" evidence="14">
    <location>
        <begin position="141"/>
        <end position="421"/>
    </location>
</feature>
<sequence length="421" mass="46582">MFNVTINKILARQILDSRGYPTIEAEIILSNNIKAKACVPSGASVGKFEAIELRDNDKNSYNGYGVTKAVNLINSEIAPQIIGMNTLNQEKIDNALIEIDGTDNKSRIGANSTLAISLAIAKAAALTLNIPLYQYLGGITAKVLPTPLINVINGGMHADNNLDFQEFMIIPNGANKFENAIRMSAEVFFQLKQILKFKQLNTNVGDEGGFAPNIKTNTEVFEIIIDAVEKSGYKMYEDFSLGLDVAASTFYKDQKYKFANYELNTQELVEYYKNITSQYPITSIEDPIAEEDINGWKLITQELGNKIQIVGDDLFVTNCKLIQNGINNNMANAVLIKPNQIGTLTETFNAIRLAQKNNYNVIISHRSGETEDTTISHIAVATNCGQIKTGSLSRSERLAKYNELLYIEKLLDISSIYYGAL</sequence>
<keyword evidence="16" id="KW-0670">Pyruvate</keyword>
<dbReference type="Gene3D" id="3.30.390.10">
    <property type="entry name" value="Enolase-like, N-terminal domain"/>
    <property type="match status" value="1"/>
</dbReference>
<dbReference type="SUPFAM" id="SSF51604">
    <property type="entry name" value="Enolase C-terminal domain-like"/>
    <property type="match status" value="1"/>
</dbReference>
<feature type="binding site" evidence="10">
    <location>
        <position position="367"/>
    </location>
    <ligand>
        <name>(2R)-2-phosphoglycerate</name>
        <dbReference type="ChEBI" id="CHEBI:58289"/>
    </ligand>
</feature>
<dbReference type="GO" id="GO:0006096">
    <property type="term" value="P:glycolytic process"/>
    <property type="evidence" value="ECO:0007669"/>
    <property type="project" value="UniProtKB-UniRule"/>
</dbReference>
<evidence type="ECO:0000256" key="4">
    <source>
        <dbReference type="ARBA" id="ARBA00017068"/>
    </source>
</evidence>
<dbReference type="InterPro" id="IPR020810">
    <property type="entry name" value="Enolase_C"/>
</dbReference>
<evidence type="ECO:0000256" key="10">
    <source>
        <dbReference type="HAMAP-Rule" id="MF_00318"/>
    </source>
</evidence>
<comment type="function">
    <text evidence="9 10">Catalyzes the reversible conversion of 2-phosphoglycerate (2-PG) into phosphoenolpyruvate (PEP). It is essential for the degradation of carbohydrates via glycolysis.</text>
</comment>
<keyword evidence="8 10" id="KW-0456">Lyase</keyword>
<dbReference type="GO" id="GO:0000015">
    <property type="term" value="C:phosphopyruvate hydratase complex"/>
    <property type="evidence" value="ECO:0007669"/>
    <property type="project" value="InterPro"/>
</dbReference>
<evidence type="ECO:0000256" key="3">
    <source>
        <dbReference type="ARBA" id="ARBA00012058"/>
    </source>
</evidence>
<dbReference type="PRINTS" id="PR00148">
    <property type="entry name" value="ENOLASE"/>
</dbReference>
<dbReference type="InterPro" id="IPR036849">
    <property type="entry name" value="Enolase-like_C_sf"/>
</dbReference>
<feature type="binding site" evidence="10">
    <location>
        <position position="165"/>
    </location>
    <ligand>
        <name>(2R)-2-phosphoglycerate</name>
        <dbReference type="ChEBI" id="CHEBI:58289"/>
    </ligand>
</feature>
<dbReference type="InterPro" id="IPR020811">
    <property type="entry name" value="Enolase_N"/>
</dbReference>
<evidence type="ECO:0000256" key="9">
    <source>
        <dbReference type="ARBA" id="ARBA00045763"/>
    </source>
</evidence>
<feature type="domain" description="Enolase N-terminal" evidence="15">
    <location>
        <begin position="6"/>
        <end position="136"/>
    </location>
</feature>
<dbReference type="PROSITE" id="PS00164">
    <property type="entry name" value="ENOLASE"/>
    <property type="match status" value="1"/>
</dbReference>
<comment type="cofactor">
    <cofactor evidence="13">
        <name>Mg(2+)</name>
        <dbReference type="ChEBI" id="CHEBI:18420"/>
    </cofactor>
    <text evidence="13">Mg(2+) is required for catalysis and for stabilizing the dimer.</text>
</comment>
<protein>
    <recommendedName>
        <fullName evidence="4 10">Enolase</fullName>
        <ecNumber evidence="3 10">4.2.1.11</ecNumber>
    </recommendedName>
    <alternativeName>
        <fullName evidence="10">2-phospho-D-glycerate hydro-lyase</fullName>
    </alternativeName>
    <alternativeName>
        <fullName evidence="10">2-phosphoglycerate dehydratase</fullName>
    </alternativeName>
</protein>
<evidence type="ECO:0000259" key="15">
    <source>
        <dbReference type="SMART" id="SM01193"/>
    </source>
</evidence>
<dbReference type="PANTHER" id="PTHR11902">
    <property type="entry name" value="ENOLASE"/>
    <property type="match status" value="1"/>
</dbReference>
<dbReference type="SFLD" id="SFLDG00178">
    <property type="entry name" value="enolase"/>
    <property type="match status" value="1"/>
</dbReference>
<dbReference type="SFLD" id="SFLDF00002">
    <property type="entry name" value="enolase"/>
    <property type="match status" value="1"/>
</dbReference>
<comment type="caution">
    <text evidence="16">The sequence shown here is derived from an EMBL/GenBank/DDBJ whole genome shotgun (WGS) entry which is preliminary data.</text>
</comment>
<dbReference type="SFLD" id="SFLDS00001">
    <property type="entry name" value="Enolase"/>
    <property type="match status" value="1"/>
</dbReference>
<dbReference type="NCBIfam" id="TIGR01060">
    <property type="entry name" value="eno"/>
    <property type="match status" value="1"/>
</dbReference>
<dbReference type="RefSeq" id="WP_045804677.1">
    <property type="nucleotide sequence ID" value="NZ_LANU01000002.1"/>
</dbReference>
<organism evidence="16 17">
    <name type="scientific">Ehrlichia cf. muris str. EmCRT</name>
    <dbReference type="NCBI Taxonomy" id="1359167"/>
    <lineage>
        <taxon>Bacteria</taxon>
        <taxon>Pseudomonadati</taxon>
        <taxon>Pseudomonadota</taxon>
        <taxon>Alphaproteobacteria</taxon>
        <taxon>Rickettsiales</taxon>
        <taxon>Anaplasmataceae</taxon>
        <taxon>Ehrlichia</taxon>
    </lineage>
</organism>
<gene>
    <name evidence="10 16" type="primary">eno</name>
    <name evidence="16" type="ORF">EMUCRT_0288</name>
</gene>
<dbReference type="InterPro" id="IPR000941">
    <property type="entry name" value="Enolase"/>
</dbReference>
<feature type="active site" description="Proton acceptor" evidence="10 11">
    <location>
        <position position="337"/>
    </location>
</feature>
<dbReference type="Proteomes" id="UP000033546">
    <property type="component" value="Unassembled WGS sequence"/>
</dbReference>
<keyword evidence="5 10" id="KW-0964">Secreted</keyword>
<dbReference type="SMART" id="SM01193">
    <property type="entry name" value="Enolase_N"/>
    <property type="match status" value="1"/>
</dbReference>
<accession>A0A0F3NEJ9</accession>
<evidence type="ECO:0000256" key="7">
    <source>
        <dbReference type="ARBA" id="ARBA00023152"/>
    </source>
</evidence>
<feature type="binding site" evidence="10">
    <location>
        <position position="337"/>
    </location>
    <ligand>
        <name>(2R)-2-phosphoglycerate</name>
        <dbReference type="ChEBI" id="CHEBI:58289"/>
    </ligand>
</feature>
<comment type="cofactor">
    <cofactor evidence="10">
        <name>Mg(2+)</name>
        <dbReference type="ChEBI" id="CHEBI:18420"/>
    </cofactor>
    <text evidence="10">Binds a second Mg(2+) ion via substrate during catalysis.</text>
</comment>
<evidence type="ECO:0000256" key="11">
    <source>
        <dbReference type="PIRSR" id="PIRSR001400-1"/>
    </source>
</evidence>
<dbReference type="CDD" id="cd03313">
    <property type="entry name" value="enolase"/>
    <property type="match status" value="1"/>
</dbReference>
<proteinExistence type="inferred from homology"/>
<feature type="binding site" evidence="10 13">
    <location>
        <position position="244"/>
    </location>
    <ligand>
        <name>Mg(2+)</name>
        <dbReference type="ChEBI" id="CHEBI:18420"/>
    </ligand>
</feature>
<dbReference type="PATRIC" id="fig|1359167.3.peg.276"/>
<keyword evidence="6 10" id="KW-0460">Magnesium</keyword>
<feature type="binding site" evidence="12">
    <location>
        <position position="166"/>
    </location>
    <ligand>
        <name>substrate</name>
    </ligand>
</feature>
<dbReference type="InterPro" id="IPR029017">
    <property type="entry name" value="Enolase-like_N"/>
</dbReference>
<dbReference type="GO" id="GO:0005576">
    <property type="term" value="C:extracellular region"/>
    <property type="evidence" value="ECO:0007669"/>
    <property type="project" value="UniProtKB-SubCell"/>
</dbReference>
<feature type="binding site" evidence="10">
    <location>
        <position position="366"/>
    </location>
    <ligand>
        <name>(2R)-2-phosphoglycerate</name>
        <dbReference type="ChEBI" id="CHEBI:58289"/>
    </ligand>
</feature>
<feature type="binding site" evidence="10 13">
    <location>
        <position position="285"/>
    </location>
    <ligand>
        <name>Mg(2+)</name>
        <dbReference type="ChEBI" id="CHEBI:18420"/>
    </ligand>
</feature>
<keyword evidence="10" id="KW-0963">Cytoplasm</keyword>
<feature type="binding site" evidence="12">
    <location>
        <position position="157"/>
    </location>
    <ligand>
        <name>substrate</name>
    </ligand>
</feature>
<dbReference type="EMBL" id="LANU01000002">
    <property type="protein sequence ID" value="KJV65349.1"/>
    <property type="molecule type" value="Genomic_DNA"/>
</dbReference>
<dbReference type="SUPFAM" id="SSF54826">
    <property type="entry name" value="Enolase N-terminal domain-like"/>
    <property type="match status" value="1"/>
</dbReference>
<comment type="catalytic activity">
    <reaction evidence="10">
        <text>(2R)-2-phosphoglycerate = phosphoenolpyruvate + H2O</text>
        <dbReference type="Rhea" id="RHEA:10164"/>
        <dbReference type="ChEBI" id="CHEBI:15377"/>
        <dbReference type="ChEBI" id="CHEBI:58289"/>
        <dbReference type="ChEBI" id="CHEBI:58702"/>
        <dbReference type="EC" id="4.2.1.11"/>
    </reaction>
</comment>
<evidence type="ECO:0000256" key="6">
    <source>
        <dbReference type="ARBA" id="ARBA00022842"/>
    </source>
</evidence>
<dbReference type="PANTHER" id="PTHR11902:SF1">
    <property type="entry name" value="ENOLASE"/>
    <property type="match status" value="1"/>
</dbReference>
<feature type="binding site" evidence="12">
    <location>
        <position position="312"/>
    </location>
    <ligand>
        <name>substrate</name>
    </ligand>
</feature>
<dbReference type="EC" id="4.2.1.11" evidence="3 10"/>
<dbReference type="InterPro" id="IPR020809">
    <property type="entry name" value="Enolase_CS"/>
</dbReference>
<comment type="pathway">
    <text evidence="1 10">Carbohydrate degradation; glycolysis; pyruvate from D-glyceraldehyde 3-phosphate: step 4/5.</text>
</comment>
<comment type="similarity">
    <text evidence="2 10">Belongs to the enolase family.</text>
</comment>
<evidence type="ECO:0000313" key="17">
    <source>
        <dbReference type="Proteomes" id="UP000033546"/>
    </source>
</evidence>
<evidence type="ECO:0000256" key="12">
    <source>
        <dbReference type="PIRSR" id="PIRSR001400-2"/>
    </source>
</evidence>
<evidence type="ECO:0000256" key="13">
    <source>
        <dbReference type="PIRSR" id="PIRSR001400-3"/>
    </source>
</evidence>
<dbReference type="Pfam" id="PF00113">
    <property type="entry name" value="Enolase_C"/>
    <property type="match status" value="1"/>
</dbReference>
<dbReference type="AlphaFoldDB" id="A0A0F3NEJ9"/>
<feature type="binding site" evidence="10">
    <location>
        <position position="388"/>
    </location>
    <ligand>
        <name>(2R)-2-phosphoglycerate</name>
        <dbReference type="ChEBI" id="CHEBI:58289"/>
    </ligand>
</feature>
<dbReference type="PIRSF" id="PIRSF001400">
    <property type="entry name" value="Enolase"/>
    <property type="match status" value="1"/>
</dbReference>
<evidence type="ECO:0000256" key="1">
    <source>
        <dbReference type="ARBA" id="ARBA00005031"/>
    </source>
</evidence>
<evidence type="ECO:0000313" key="16">
    <source>
        <dbReference type="EMBL" id="KJV65349.1"/>
    </source>
</evidence>
<feature type="active site" description="Proton donor" evidence="10 11">
    <location>
        <position position="207"/>
    </location>
</feature>
<dbReference type="GO" id="GO:0009986">
    <property type="term" value="C:cell surface"/>
    <property type="evidence" value="ECO:0007669"/>
    <property type="project" value="UniProtKB-SubCell"/>
</dbReference>
<evidence type="ECO:0000256" key="2">
    <source>
        <dbReference type="ARBA" id="ARBA00009604"/>
    </source>
</evidence>
<feature type="binding site" evidence="12">
    <location>
        <position position="388"/>
    </location>
    <ligand>
        <name>substrate</name>
    </ligand>
</feature>
<dbReference type="UniPathway" id="UPA00109">
    <property type="reaction ID" value="UER00187"/>
</dbReference>
<dbReference type="Pfam" id="PF03952">
    <property type="entry name" value="Enolase_N"/>
    <property type="match status" value="1"/>
</dbReference>
<keyword evidence="10 13" id="KW-0479">Metal-binding</keyword>
<name>A0A0F3NEJ9_9RICK</name>
<dbReference type="GO" id="GO:0000287">
    <property type="term" value="F:magnesium ion binding"/>
    <property type="evidence" value="ECO:0007669"/>
    <property type="project" value="UniProtKB-UniRule"/>
</dbReference>
<dbReference type="GO" id="GO:0004634">
    <property type="term" value="F:phosphopyruvate hydratase activity"/>
    <property type="evidence" value="ECO:0007669"/>
    <property type="project" value="UniProtKB-UniRule"/>
</dbReference>
<dbReference type="HAMAP" id="MF_00318">
    <property type="entry name" value="Enolase"/>
    <property type="match status" value="1"/>
</dbReference>
<comment type="subcellular location">
    <subcellularLocation>
        <location evidence="10">Cytoplasm</location>
    </subcellularLocation>
    <subcellularLocation>
        <location evidence="10">Secreted</location>
    </subcellularLocation>
    <subcellularLocation>
        <location evidence="10">Cell surface</location>
    </subcellularLocation>
    <text evidence="10">Fractions of enolase are present in both the cytoplasm and on the cell surface.</text>
</comment>
<feature type="binding site" evidence="10 13">
    <location>
        <position position="312"/>
    </location>
    <ligand>
        <name>Mg(2+)</name>
        <dbReference type="ChEBI" id="CHEBI:18420"/>
    </ligand>
</feature>